<dbReference type="InterPro" id="IPR043128">
    <property type="entry name" value="Rev_trsase/Diguanyl_cyclase"/>
</dbReference>
<protein>
    <submittedName>
        <fullName evidence="5">Integrase catalytic domain-containing protein</fullName>
    </submittedName>
</protein>
<dbReference type="Gene3D" id="3.10.10.10">
    <property type="entry name" value="HIV Type 1 Reverse Transcriptase, subunit A, domain 1"/>
    <property type="match status" value="1"/>
</dbReference>
<feature type="compositionally biased region" description="Polar residues" evidence="2">
    <location>
        <begin position="296"/>
        <end position="328"/>
    </location>
</feature>
<feature type="region of interest" description="Disordered" evidence="2">
    <location>
        <begin position="296"/>
        <end position="372"/>
    </location>
</feature>
<organism evidence="4 5">
    <name type="scientific">Meloidogyne hapla</name>
    <name type="common">Root-knot nematode worm</name>
    <dbReference type="NCBI Taxonomy" id="6305"/>
    <lineage>
        <taxon>Eukaryota</taxon>
        <taxon>Metazoa</taxon>
        <taxon>Ecdysozoa</taxon>
        <taxon>Nematoda</taxon>
        <taxon>Chromadorea</taxon>
        <taxon>Rhabditida</taxon>
        <taxon>Tylenchina</taxon>
        <taxon>Tylenchomorpha</taxon>
        <taxon>Tylenchoidea</taxon>
        <taxon>Meloidogynidae</taxon>
        <taxon>Meloidogyninae</taxon>
        <taxon>Meloidogyne</taxon>
    </lineage>
</organism>
<dbReference type="OMA" id="WIKTKKP"/>
<accession>A0A1I8AYG1</accession>
<keyword evidence="4" id="KW-1185">Reference proteome</keyword>
<dbReference type="GO" id="GO:0015074">
    <property type="term" value="P:DNA integration"/>
    <property type="evidence" value="ECO:0007669"/>
    <property type="project" value="InterPro"/>
</dbReference>
<feature type="coiled-coil region" evidence="1">
    <location>
        <begin position="716"/>
        <end position="743"/>
    </location>
</feature>
<dbReference type="Gene3D" id="3.30.70.270">
    <property type="match status" value="1"/>
</dbReference>
<dbReference type="InterPro" id="IPR008042">
    <property type="entry name" value="Retrotrans_Pao"/>
</dbReference>
<dbReference type="Proteomes" id="UP000095281">
    <property type="component" value="Unplaced"/>
</dbReference>
<dbReference type="WBParaSite" id="MhA1_Contig1104.frz3.gene3">
    <property type="protein sequence ID" value="MhA1_Contig1104.frz3.gene3"/>
    <property type="gene ID" value="MhA1_Contig1104.frz3.gene3"/>
</dbReference>
<dbReference type="InterPro" id="IPR012337">
    <property type="entry name" value="RNaseH-like_sf"/>
</dbReference>
<dbReference type="GO" id="GO:0042575">
    <property type="term" value="C:DNA polymerase complex"/>
    <property type="evidence" value="ECO:0007669"/>
    <property type="project" value="UniProtKB-ARBA"/>
</dbReference>
<dbReference type="PANTHER" id="PTHR47331:SF1">
    <property type="entry name" value="GAG-LIKE PROTEIN"/>
    <property type="match status" value="1"/>
</dbReference>
<evidence type="ECO:0000256" key="1">
    <source>
        <dbReference type="SAM" id="Coils"/>
    </source>
</evidence>
<dbReference type="PROSITE" id="PS50994">
    <property type="entry name" value="INTEGRASE"/>
    <property type="match status" value="1"/>
</dbReference>
<dbReference type="Pfam" id="PF05380">
    <property type="entry name" value="Peptidase_A17"/>
    <property type="match status" value="1"/>
</dbReference>
<dbReference type="InterPro" id="IPR001584">
    <property type="entry name" value="Integrase_cat-core"/>
</dbReference>
<dbReference type="SUPFAM" id="SSF56672">
    <property type="entry name" value="DNA/RNA polymerases"/>
    <property type="match status" value="1"/>
</dbReference>
<dbReference type="InterPro" id="IPR040676">
    <property type="entry name" value="DUF5641"/>
</dbReference>
<dbReference type="InterPro" id="IPR036397">
    <property type="entry name" value="RNaseH_sf"/>
</dbReference>
<dbReference type="Pfam" id="PF03564">
    <property type="entry name" value="DUF1759"/>
    <property type="match status" value="1"/>
</dbReference>
<reference evidence="5" key="1">
    <citation type="submission" date="2016-11" db="UniProtKB">
        <authorList>
            <consortium name="WormBaseParasite"/>
        </authorList>
    </citation>
    <scope>IDENTIFICATION</scope>
</reference>
<dbReference type="PANTHER" id="PTHR47331">
    <property type="entry name" value="PHD-TYPE DOMAIN-CONTAINING PROTEIN"/>
    <property type="match status" value="1"/>
</dbReference>
<evidence type="ECO:0000313" key="5">
    <source>
        <dbReference type="WBParaSite" id="MhA1_Contig1104.frz3.gene3"/>
    </source>
</evidence>
<dbReference type="InterPro" id="IPR005312">
    <property type="entry name" value="DUF1759"/>
</dbReference>
<dbReference type="Pfam" id="PF18701">
    <property type="entry name" value="DUF5641"/>
    <property type="match status" value="1"/>
</dbReference>
<dbReference type="Pfam" id="PF00078">
    <property type="entry name" value="RVT_1"/>
    <property type="match status" value="1"/>
</dbReference>
<dbReference type="InterPro" id="IPR000477">
    <property type="entry name" value="RT_dom"/>
</dbReference>
<dbReference type="GO" id="GO:0003676">
    <property type="term" value="F:nucleic acid binding"/>
    <property type="evidence" value="ECO:0007669"/>
    <property type="project" value="InterPro"/>
</dbReference>
<feature type="domain" description="Integrase catalytic" evidence="3">
    <location>
        <begin position="1474"/>
        <end position="1681"/>
    </location>
</feature>
<proteinExistence type="predicted"/>
<dbReference type="InterPro" id="IPR043502">
    <property type="entry name" value="DNA/RNA_pol_sf"/>
</dbReference>
<name>A0A1I8AYG1_MELHA</name>
<dbReference type="SUPFAM" id="SSF53098">
    <property type="entry name" value="Ribonuclease H-like"/>
    <property type="match status" value="1"/>
</dbReference>
<evidence type="ECO:0000259" key="3">
    <source>
        <dbReference type="PROSITE" id="PS50994"/>
    </source>
</evidence>
<dbReference type="Gene3D" id="3.30.420.10">
    <property type="entry name" value="Ribonuclease H-like superfamily/Ribonuclease H"/>
    <property type="match status" value="1"/>
</dbReference>
<evidence type="ECO:0000256" key="2">
    <source>
        <dbReference type="SAM" id="MobiDB-lite"/>
    </source>
</evidence>
<evidence type="ECO:0000313" key="4">
    <source>
        <dbReference type="Proteomes" id="UP000095281"/>
    </source>
</evidence>
<keyword evidence="1" id="KW-0175">Coiled coil</keyword>
<sequence>MENRPVLTYERIILELVDRLRELKNKEIPKKLGATPNIFFFFRRKKKFSIFLEELDLSSILKEVRKVRYEWETLRSNIEERLDIDPEDGSVRSSNHVGTSIRAKLPQIQIHKFDGDIENWFSFWENFKVLVHDERNLSEIEKFNFLQAGLEGSAKELIEGIPVTRDGYYDAIDLILEKFGDNKKLIRSLNQEIMNLPISEGFEEDERLYLKIEKICRLLNSLKQNTDDTPYYMALESKLSPEVLDKYFAIKTIEEEEDWSTEKFRAAFKKALTHVRTVKEVQYSVRKQKGERILSLTTTNKNMGNNSNWYGNKQNRNFNQFRPANTNRESFKNKSRSNSPSSEEDKRENRFRKRRDSPFPERNNSSSDSKSRSRERKVVCDFCTKNHTEVECLKYKSAEERRNVCLKRELCFYCLLRGHLASQCKRRRSCVFCRKAHHSALCRKKYGNTKEKSNLSLEKINTVDEKRDTEFSNLGNEIQTNCRVSKNKEYTIENNLVNSCLLNPESKMSLLKVIPVKLYNPLNKEKITKEYALLDDGSQKSYIEEELVKELQLYNKEIKKFQIEGIGKTKMGSFEKPIVEFGIKKGNFNKLIEARTLPTVLNKMPYISIESIPDEQLYRNKLLTELQMIKPRLLIGNDHYNKFIISTKKQLPSGFWLSSSKIGNILNGEGKIQNKGNKDEICGYSEENSIGTLELQNAQESYKWEDLVKKQESLQFMGLSDAIEKSEEEIKKQMENLISYDGERYQTALLWNSLAEKLPTNKRMAYAQLKSMVANLREKPHILKQIDLIFKEHEKMGLIERIPIKENTENRTHYLPHHAVFKEDKEHTKIREVFNGAAKTGNAPSLNECLEKGPNLFNDLTGIQMRARLQKYLIGCDIAKAFLQINLDPVDRDVTRFLWMAEPLEEDSPVIEFRFKRVTFGIICSPAHLALAIEMHLKKDKTELAREIERNIYVDNIIIGVEEEKEIPDICQQTKLIFEKASMPIREFISNSEQINKLPVEERIVKDKVKFLGLEWNVKIDEIYIKFPKIELEEKLTKRKLLSQSSKVFDPMGLCSPILIEAKRFRQEIDKNRKVGWDKLLSNKEREKWFSIIKEWNNQSIAIKRPLHNFIKKNIEKYEIHAFSDASQIAFGAAIYIRIITKNEIIVKIIFGKSLIIPSTLPIKRRTIPNLELHATMLCAKYSEFVKKELEKEIKIDKIQIWTDAKDVIDFLHSRNRLDVFTANRVKKIKQYLVSHIEGKNNPADIASRGASIKELEHSELWWSGPKFLAKPEKYWPESLIKYDPKTIQKEPKVQTIACLNINEIKTENEKDEILQIIERSSNWNKVKSILSYILRWKRKNKGPISVKELKRAEKIIFRKMQEIFPPTDTEIKQLDLYKDEKKLWRAKGRIRKSGLNLDSMCPIFLNRKATIVPLLILESHSASLHGGVEIINCLLRKRFWIPKSRKLIRNIVFHDPKTKCGICARYTCKKYDYPKAPDLPIFRVKGESAFMNVGLDYFGPIVIKSKDCNKVWGAIFTCLLSRGIHIEIVTDCTSEKFLLAFRRFIRRRRTPRLIVSDNGKTFVLANKVIKQIGSEELEQKKIWLKIFNDKQIQKFARNKEIEWKFNTPLSPWRGGSFERLIQSIKFHLKRVVRKNTCTLEELMTLLVEIERIINERPLTYISSAEIVEPLRPIDILDPSGDKPYQIQFSTNDIEELNKDEEFFIPTPTTKNRDKLLSTYKKSIFKTHIFWKNWKESYLTALREKYETNRKNIGKLPKVGQVVLVNDDSDCPRSLWQIGLIKEIISDRTVKIKIGQKIFERPTKILYPLEIEED</sequence>